<feature type="domain" description="HNH nuclease" evidence="2">
    <location>
        <begin position="553"/>
        <end position="605"/>
    </location>
</feature>
<evidence type="ECO:0000256" key="1">
    <source>
        <dbReference type="SAM" id="MobiDB-lite"/>
    </source>
</evidence>
<proteinExistence type="predicted"/>
<name>A0ABU2B5U6_9MICC</name>
<comment type="caution">
    <text evidence="3">The sequence shown here is derived from an EMBL/GenBank/DDBJ whole genome shotgun (WGS) entry which is preliminary data.</text>
</comment>
<dbReference type="Pfam" id="PF01844">
    <property type="entry name" value="HNH"/>
    <property type="match status" value="1"/>
</dbReference>
<protein>
    <recommendedName>
        <fullName evidence="2">HNH nuclease domain-containing protein</fullName>
    </recommendedName>
</protein>
<sequence>MDTTQILPNIGSPVSSPAFDPSAADEMSVGEAAYAAAFFANVAVKRMADPAAAGEFARFVTASGEDWTGFKPSAAPPAVTEDDAGQAAGAAEPHDAPSGAAEQARSIPVPPENYYDSLPGIAHMLRHQQRATDALLTHFAAHLEPAMSDQAVMLGTPEGVKGYRNTSIYFREVLKLSTAQTKKIHDRVPYVTWAPGMDPSLAAYHPNLVKVAKSYAAGRISGENLDRIISMDKDLTKYVHKTKALPEVKREILLAFEEALVDAAEALTPDELSEAKSRWANKIAHAIDPDGPLVADAIRKQPDNAIRTQNLADGSGKISMHATPAVYATFKNWILHQLNYNGTPVEIPQEVFDLLATDDQEEPEPADAYNDLDDLKSAPDPDATAEDPDGNTRSAQATAEIDPLTTGQRAAAILIGMFQNLLTMDPKDLGAKKAHGASAQLMIVQDIQTAYETLGVGALPEAVRRPPEAAGVLPPSITVPNPDDQPVCLNPDHTRGHSPPSWTQFMSEAVNIGSIRPHDAAPLACDSKLVGQIWNGDHDVLAQYRAHRLFTPTQRRAILARDRGCQAPGCTVPAVYCQIHHITEWLNNGTTNVDNAITLCAHHHGAVHNGKWKIRKHHGATFFQPAPWLDPTQPLLRNLYWAL</sequence>
<dbReference type="Proteomes" id="UP001183794">
    <property type="component" value="Unassembled WGS sequence"/>
</dbReference>
<feature type="region of interest" description="Disordered" evidence="1">
    <location>
        <begin position="70"/>
        <end position="104"/>
    </location>
</feature>
<dbReference type="RefSeq" id="WP_310174353.1">
    <property type="nucleotide sequence ID" value="NZ_BAABHE010000002.1"/>
</dbReference>
<keyword evidence="4" id="KW-1185">Reference proteome</keyword>
<organism evidence="3 4">
    <name type="scientific">Enteractinococcus fodinae</name>
    <dbReference type="NCBI Taxonomy" id="684663"/>
    <lineage>
        <taxon>Bacteria</taxon>
        <taxon>Bacillati</taxon>
        <taxon>Actinomycetota</taxon>
        <taxon>Actinomycetes</taxon>
        <taxon>Micrococcales</taxon>
        <taxon>Micrococcaceae</taxon>
    </lineage>
</organism>
<evidence type="ECO:0000259" key="2">
    <source>
        <dbReference type="SMART" id="SM00507"/>
    </source>
</evidence>
<dbReference type="CDD" id="cd00085">
    <property type="entry name" value="HNHc"/>
    <property type="match status" value="1"/>
</dbReference>
<accession>A0ABU2B5U6</accession>
<reference evidence="3 4" key="1">
    <citation type="submission" date="2023-07" db="EMBL/GenBank/DDBJ databases">
        <title>Sequencing the genomes of 1000 actinobacteria strains.</title>
        <authorList>
            <person name="Klenk H.-P."/>
        </authorList>
    </citation>
    <scope>NUCLEOTIDE SEQUENCE [LARGE SCALE GENOMIC DNA]</scope>
    <source>
        <strain evidence="3 4">DSM 22966</strain>
    </source>
</reference>
<gene>
    <name evidence="3" type="ORF">J2S62_002026</name>
</gene>
<dbReference type="EMBL" id="JAVDYJ010000001">
    <property type="protein sequence ID" value="MDR7347769.1"/>
    <property type="molecule type" value="Genomic_DNA"/>
</dbReference>
<dbReference type="InterPro" id="IPR003615">
    <property type="entry name" value="HNH_nuc"/>
</dbReference>
<evidence type="ECO:0000313" key="3">
    <source>
        <dbReference type="EMBL" id="MDR7347769.1"/>
    </source>
</evidence>
<dbReference type="InterPro" id="IPR002711">
    <property type="entry name" value="HNH"/>
</dbReference>
<feature type="region of interest" description="Disordered" evidence="1">
    <location>
        <begin position="361"/>
        <end position="397"/>
    </location>
</feature>
<evidence type="ECO:0000313" key="4">
    <source>
        <dbReference type="Proteomes" id="UP001183794"/>
    </source>
</evidence>
<dbReference type="SMART" id="SM00507">
    <property type="entry name" value="HNHc"/>
    <property type="match status" value="1"/>
</dbReference>